<sequence>MMLVHNLCISLWFPPQDKKTICLYKGDHPSASQQDIASHFSKTWDKAVERGTISDILMVADLGVVTNARRELQENLAGWDLELNYNMDQTRLFFRLEPSMTLATVLLRFSSHMLTRSKSMSDIKISITKEELDEAIQKALKVVTELYERKLAMMQQRLHQQELTSQLKEEVNLLEQYSRRSQLRIRGLKLEHGQNCKEAV</sequence>
<organism evidence="2">
    <name type="scientific">Capitella teleta</name>
    <name type="common">Polychaete worm</name>
    <dbReference type="NCBI Taxonomy" id="283909"/>
    <lineage>
        <taxon>Eukaryota</taxon>
        <taxon>Metazoa</taxon>
        <taxon>Spiralia</taxon>
        <taxon>Lophotrochozoa</taxon>
        <taxon>Annelida</taxon>
        <taxon>Polychaeta</taxon>
        <taxon>Sedentaria</taxon>
        <taxon>Scolecida</taxon>
        <taxon>Capitellidae</taxon>
        <taxon>Capitella</taxon>
    </lineage>
</organism>
<dbReference type="Gene3D" id="1.10.10.60">
    <property type="entry name" value="Homeodomain-like"/>
    <property type="match status" value="1"/>
</dbReference>
<gene>
    <name evidence="2" type="ORF">CAPTEDRAFT_188243</name>
</gene>
<keyword evidence="1" id="KW-0175">Coiled coil</keyword>
<dbReference type="EMBL" id="KB295596">
    <property type="protein sequence ID" value="ELU12967.1"/>
    <property type="molecule type" value="Genomic_DNA"/>
</dbReference>
<dbReference type="HOGENOM" id="CLU_1367383_0_0_1"/>
<dbReference type="OrthoDB" id="8062159at2759"/>
<dbReference type="AlphaFoldDB" id="R7V3A4"/>
<reference evidence="4" key="1">
    <citation type="submission" date="2012-12" db="EMBL/GenBank/DDBJ databases">
        <authorList>
            <person name="Hellsten U."/>
            <person name="Grimwood J."/>
            <person name="Chapman J.A."/>
            <person name="Shapiro H."/>
            <person name="Aerts A."/>
            <person name="Otillar R.P."/>
            <person name="Terry A.Y."/>
            <person name="Boore J.L."/>
            <person name="Simakov O."/>
            <person name="Marletaz F."/>
            <person name="Cho S.-J."/>
            <person name="Edsinger-Gonzales E."/>
            <person name="Havlak P."/>
            <person name="Kuo D.-H."/>
            <person name="Larsson T."/>
            <person name="Lv J."/>
            <person name="Arendt D."/>
            <person name="Savage R."/>
            <person name="Osoegawa K."/>
            <person name="de Jong P."/>
            <person name="Lindberg D.R."/>
            <person name="Seaver E.C."/>
            <person name="Weisblat D.A."/>
            <person name="Putnam N.H."/>
            <person name="Grigoriev I.V."/>
            <person name="Rokhsar D.S."/>
        </authorList>
    </citation>
    <scope>NUCLEOTIDE SEQUENCE</scope>
    <source>
        <strain evidence="4">I ESC-2004</strain>
    </source>
</reference>
<reference evidence="2 4" key="2">
    <citation type="journal article" date="2013" name="Nature">
        <title>Insights into bilaterian evolution from three spiralian genomes.</title>
        <authorList>
            <person name="Simakov O."/>
            <person name="Marletaz F."/>
            <person name="Cho S.J."/>
            <person name="Edsinger-Gonzales E."/>
            <person name="Havlak P."/>
            <person name="Hellsten U."/>
            <person name="Kuo D.H."/>
            <person name="Larsson T."/>
            <person name="Lv J."/>
            <person name="Arendt D."/>
            <person name="Savage R."/>
            <person name="Osoegawa K."/>
            <person name="de Jong P."/>
            <person name="Grimwood J."/>
            <person name="Chapman J.A."/>
            <person name="Shapiro H."/>
            <person name="Aerts A."/>
            <person name="Otillar R.P."/>
            <person name="Terry A.Y."/>
            <person name="Boore J.L."/>
            <person name="Grigoriev I.V."/>
            <person name="Lindberg D.R."/>
            <person name="Seaver E.C."/>
            <person name="Weisblat D.A."/>
            <person name="Putnam N.H."/>
            <person name="Rokhsar D.S."/>
        </authorList>
    </citation>
    <scope>NUCLEOTIDE SEQUENCE</scope>
    <source>
        <strain evidence="2 4">I ESC-2004</strain>
    </source>
</reference>
<evidence type="ECO:0000256" key="1">
    <source>
        <dbReference type="SAM" id="Coils"/>
    </source>
</evidence>
<feature type="coiled-coil region" evidence="1">
    <location>
        <begin position="129"/>
        <end position="180"/>
    </location>
</feature>
<evidence type="ECO:0000313" key="3">
    <source>
        <dbReference type="EnsemblMetazoa" id="CapteP188243"/>
    </source>
</evidence>
<accession>R7V3A4</accession>
<dbReference type="EnsemblMetazoa" id="CapteT188243">
    <property type="protein sequence ID" value="CapteP188243"/>
    <property type="gene ID" value="CapteG188243"/>
</dbReference>
<dbReference type="Proteomes" id="UP000014760">
    <property type="component" value="Unassembled WGS sequence"/>
</dbReference>
<dbReference type="EMBL" id="AMQN01019318">
    <property type="status" value="NOT_ANNOTATED_CDS"/>
    <property type="molecule type" value="Genomic_DNA"/>
</dbReference>
<evidence type="ECO:0000313" key="2">
    <source>
        <dbReference type="EMBL" id="ELU12967.1"/>
    </source>
</evidence>
<evidence type="ECO:0000313" key="4">
    <source>
        <dbReference type="Proteomes" id="UP000014760"/>
    </source>
</evidence>
<proteinExistence type="predicted"/>
<protein>
    <submittedName>
        <fullName evidence="2 3">Uncharacterized protein</fullName>
    </submittedName>
</protein>
<name>R7V3A4_CAPTE</name>
<keyword evidence="4" id="KW-1185">Reference proteome</keyword>
<reference evidence="3" key="3">
    <citation type="submission" date="2015-06" db="UniProtKB">
        <authorList>
            <consortium name="EnsemblMetazoa"/>
        </authorList>
    </citation>
    <scope>IDENTIFICATION</scope>
</reference>